<organism evidence="2">
    <name type="scientific">marine metagenome</name>
    <dbReference type="NCBI Taxonomy" id="408172"/>
    <lineage>
        <taxon>unclassified sequences</taxon>
        <taxon>metagenomes</taxon>
        <taxon>ecological metagenomes</taxon>
    </lineage>
</organism>
<accession>A0A382PUM2</accession>
<dbReference type="AlphaFoldDB" id="A0A382PUM2"/>
<dbReference type="Pfam" id="PF25583">
    <property type="entry name" value="WCX"/>
    <property type="match status" value="1"/>
</dbReference>
<dbReference type="InterPro" id="IPR057727">
    <property type="entry name" value="WCX_dom"/>
</dbReference>
<feature type="domain" description="WCX" evidence="1">
    <location>
        <begin position="94"/>
        <end position="169"/>
    </location>
</feature>
<protein>
    <recommendedName>
        <fullName evidence="1">WCX domain-containing protein</fullName>
    </recommendedName>
</protein>
<reference evidence="2" key="1">
    <citation type="submission" date="2018-05" db="EMBL/GenBank/DDBJ databases">
        <authorList>
            <person name="Lanie J.A."/>
            <person name="Ng W.-L."/>
            <person name="Kazmierczak K.M."/>
            <person name="Andrzejewski T.M."/>
            <person name="Davidsen T.M."/>
            <person name="Wayne K.J."/>
            <person name="Tettelin H."/>
            <person name="Glass J.I."/>
            <person name="Rusch D."/>
            <person name="Podicherti R."/>
            <person name="Tsui H.-C.T."/>
            <person name="Winkler M.E."/>
        </authorList>
    </citation>
    <scope>NUCLEOTIDE SEQUENCE</scope>
</reference>
<evidence type="ECO:0000259" key="1">
    <source>
        <dbReference type="Pfam" id="PF25583"/>
    </source>
</evidence>
<proteinExistence type="predicted"/>
<evidence type="ECO:0000313" key="2">
    <source>
        <dbReference type="EMBL" id="SVC77083.1"/>
    </source>
</evidence>
<name>A0A382PUM2_9ZZZZ</name>
<gene>
    <name evidence="2" type="ORF">METZ01_LOCUS329937</name>
</gene>
<sequence length="173" mass="19996">MLREKKFKGRYLSRETTAAKQAVFNPLAIVSHGVVTRVICTREIGGQLDDIIRYLPIHRFKSVSQLEDKINIPDDFNLDDYLASGQIEYLYDENIDLHLKFNHAVGLHLTETPFSKDQSIKMVEGRSITLKAKTPYTETLKRWILGFGDQVTVMGPQKLKKEVQEIYKRSLRK</sequence>
<dbReference type="EMBL" id="UINC01109925">
    <property type="protein sequence ID" value="SVC77083.1"/>
    <property type="molecule type" value="Genomic_DNA"/>
</dbReference>